<dbReference type="InterPro" id="IPR011989">
    <property type="entry name" value="ARM-like"/>
</dbReference>
<dbReference type="GO" id="GO:0005737">
    <property type="term" value="C:cytoplasm"/>
    <property type="evidence" value="ECO:0007669"/>
    <property type="project" value="UniProtKB-SubCell"/>
</dbReference>
<dbReference type="PANTHER" id="PTHR12596">
    <property type="entry name" value="EXPORTIN 4,7-RELATED"/>
    <property type="match status" value="1"/>
</dbReference>
<organism evidence="10 11">
    <name type="scientific">Jimgerdemannia flammicorona</name>
    <dbReference type="NCBI Taxonomy" id="994334"/>
    <lineage>
        <taxon>Eukaryota</taxon>
        <taxon>Fungi</taxon>
        <taxon>Fungi incertae sedis</taxon>
        <taxon>Mucoromycota</taxon>
        <taxon>Mucoromycotina</taxon>
        <taxon>Endogonomycetes</taxon>
        <taxon>Endogonales</taxon>
        <taxon>Endogonaceae</taxon>
        <taxon>Jimgerdemannia</taxon>
    </lineage>
</organism>
<evidence type="ECO:0000313" key="11">
    <source>
        <dbReference type="Proteomes" id="UP000268093"/>
    </source>
</evidence>
<name>A0A433D0Z0_9FUNG</name>
<dbReference type="OrthoDB" id="5548448at2759"/>
<dbReference type="GO" id="GO:0005049">
    <property type="term" value="F:nuclear export signal receptor activity"/>
    <property type="evidence" value="ECO:0007669"/>
    <property type="project" value="InterPro"/>
</dbReference>
<feature type="compositionally biased region" description="Basic and acidic residues" evidence="9">
    <location>
        <begin position="249"/>
        <end position="276"/>
    </location>
</feature>
<feature type="region of interest" description="Disordered" evidence="9">
    <location>
        <begin position="239"/>
        <end position="285"/>
    </location>
</feature>
<evidence type="ECO:0000256" key="9">
    <source>
        <dbReference type="SAM" id="MobiDB-lite"/>
    </source>
</evidence>
<dbReference type="InterPro" id="IPR016024">
    <property type="entry name" value="ARM-type_fold"/>
</dbReference>
<dbReference type="Proteomes" id="UP000268093">
    <property type="component" value="Unassembled WGS sequence"/>
</dbReference>
<keyword evidence="4" id="KW-0813">Transport</keyword>
<comment type="subcellular location">
    <subcellularLocation>
        <location evidence="2">Cytoplasm</location>
    </subcellularLocation>
    <subcellularLocation>
        <location evidence="1">Nucleus</location>
    </subcellularLocation>
</comment>
<gene>
    <name evidence="10" type="ORF">BC936DRAFT_149360</name>
</gene>
<evidence type="ECO:0000256" key="8">
    <source>
        <dbReference type="ARBA" id="ARBA00040444"/>
    </source>
</evidence>
<keyword evidence="7" id="KW-0539">Nucleus</keyword>
<comment type="similarity">
    <text evidence="3">Belongs to the exportin family.</text>
</comment>
<evidence type="ECO:0000256" key="1">
    <source>
        <dbReference type="ARBA" id="ARBA00004123"/>
    </source>
</evidence>
<dbReference type="GO" id="GO:0006611">
    <property type="term" value="P:protein export from nucleus"/>
    <property type="evidence" value="ECO:0007669"/>
    <property type="project" value="TreeGrafter"/>
</dbReference>
<accession>A0A433D0Z0</accession>
<dbReference type="AlphaFoldDB" id="A0A433D0Z0"/>
<evidence type="ECO:0000313" key="10">
    <source>
        <dbReference type="EMBL" id="RUP44505.1"/>
    </source>
</evidence>
<dbReference type="GO" id="GO:0005643">
    <property type="term" value="C:nuclear pore"/>
    <property type="evidence" value="ECO:0007669"/>
    <property type="project" value="TreeGrafter"/>
</dbReference>
<dbReference type="Gene3D" id="1.25.10.10">
    <property type="entry name" value="Leucine-rich Repeat Variant"/>
    <property type="match status" value="1"/>
</dbReference>
<evidence type="ECO:0000256" key="6">
    <source>
        <dbReference type="ARBA" id="ARBA00022927"/>
    </source>
</evidence>
<evidence type="ECO:0000256" key="3">
    <source>
        <dbReference type="ARBA" id="ARBA00009466"/>
    </source>
</evidence>
<evidence type="ECO:0000256" key="5">
    <source>
        <dbReference type="ARBA" id="ARBA00022490"/>
    </source>
</evidence>
<comment type="caution">
    <text evidence="10">The sequence shown here is derived from an EMBL/GenBank/DDBJ whole genome shotgun (WGS) entry which is preliminary data.</text>
</comment>
<evidence type="ECO:0000256" key="2">
    <source>
        <dbReference type="ARBA" id="ARBA00004496"/>
    </source>
</evidence>
<keyword evidence="6" id="KW-0653">Protein transport</keyword>
<dbReference type="InterPro" id="IPR044189">
    <property type="entry name" value="XPO4/7-like"/>
</dbReference>
<dbReference type="PANTHER" id="PTHR12596:SF1">
    <property type="entry name" value="EXPORTIN-4"/>
    <property type="match status" value="1"/>
</dbReference>
<proteinExistence type="inferred from homology"/>
<keyword evidence="11" id="KW-1185">Reference proteome</keyword>
<evidence type="ECO:0000256" key="7">
    <source>
        <dbReference type="ARBA" id="ARBA00023242"/>
    </source>
</evidence>
<reference evidence="10 11" key="1">
    <citation type="journal article" date="2018" name="New Phytol.">
        <title>Phylogenomics of Endogonaceae and evolution of mycorrhizas within Mucoromycota.</title>
        <authorList>
            <person name="Chang Y."/>
            <person name="Desiro A."/>
            <person name="Na H."/>
            <person name="Sandor L."/>
            <person name="Lipzen A."/>
            <person name="Clum A."/>
            <person name="Barry K."/>
            <person name="Grigoriev I.V."/>
            <person name="Martin F.M."/>
            <person name="Stajich J.E."/>
            <person name="Smith M.E."/>
            <person name="Bonito G."/>
            <person name="Spatafora J.W."/>
        </authorList>
    </citation>
    <scope>NUCLEOTIDE SEQUENCE [LARGE SCALE GENOMIC DNA]</scope>
    <source>
        <strain evidence="10 11">GMNB39</strain>
    </source>
</reference>
<dbReference type="EMBL" id="RBNI01008787">
    <property type="protein sequence ID" value="RUP44505.1"/>
    <property type="molecule type" value="Genomic_DNA"/>
</dbReference>
<evidence type="ECO:0000256" key="4">
    <source>
        <dbReference type="ARBA" id="ARBA00022448"/>
    </source>
</evidence>
<sequence length="776" mass="87301">MESASSYWDDLPSHVFLTPRPWPPRPSDNTQATMVQFQAALAIKEIVVREYTLYNPKDIIILKHYLLNYCLQRPSVPKYVRDQLLLAIAIITKRSYLDSSDAEKETMFTNVRELLGMAPHGPIMGIAFASALVDQFSSTKASNVGLSWEFHQRCKIAFEARCAEWNDYESGGGKNIAWAKECFEMASVWCWTSNPLPPPPLRTYPHDPPRANLPRTTRPGAFNRRLVLRPFCLAARWPPDDTGSLREPSAPRERPSRREDPALGVRDYRGRQHENTGGHVCQSRDGGGGGLYRSYEAEHCVSKVVERDCGESGRAMLYTLVQDDTAMSHRCRQCLVQLSGIKSDLFENEQTAKEYAGMMMHGLLRLMNDLSNNPPDDESTLEYGPHLLGITQMIRRLLENIPLPYLCAVLPFFQFLSEVAKLSSTCLRDTMNEVEEEWSMEAFDECLEAWVKLADDAQSYSNPANGGGSSLLKGANGSMPGTSMASFDVENLKQFLRGISYHVVETYVDTRLELAKFAVQGEEEEVEGGFKDWDTFADQLISIATLARLDPHKSLLQLQRLLNDRVERLKSYFQTGNGDGSDQYLAFLHEHLNWLILISAHVLADSGSGEKPLVPDTLMRLSVSQAGVGIDNDQVVSISRTLLGLLEFLSSFSVNSIEASYCSPRVSETLFWFVERWSKTYLLVDEAEYGFMSANIARAFGKPGPSDGQGPQVLDFLIDRIRSNFVLWNADPDVLVQIVRLLNSFARTPDLRNGLLQSGEFDSLLKNERDEGRSFY</sequence>
<protein>
    <recommendedName>
        <fullName evidence="8">Exportin-4</fullName>
    </recommendedName>
</protein>
<dbReference type="SUPFAM" id="SSF48371">
    <property type="entry name" value="ARM repeat"/>
    <property type="match status" value="1"/>
</dbReference>
<keyword evidence="5" id="KW-0963">Cytoplasm</keyword>